<dbReference type="EMBL" id="AVOT02013690">
    <property type="protein sequence ID" value="MBW0496551.1"/>
    <property type="molecule type" value="Genomic_DNA"/>
</dbReference>
<gene>
    <name evidence="1" type="ORF">O181_036266</name>
</gene>
<name>A0A9Q3D9W4_9BASI</name>
<dbReference type="AlphaFoldDB" id="A0A9Q3D9W4"/>
<dbReference type="SUPFAM" id="SSF56672">
    <property type="entry name" value="DNA/RNA polymerases"/>
    <property type="match status" value="1"/>
</dbReference>
<evidence type="ECO:0000313" key="2">
    <source>
        <dbReference type="Proteomes" id="UP000765509"/>
    </source>
</evidence>
<evidence type="ECO:0000313" key="1">
    <source>
        <dbReference type="EMBL" id="MBW0496551.1"/>
    </source>
</evidence>
<protein>
    <submittedName>
        <fullName evidence="1">Uncharacterized protein</fullName>
    </submittedName>
</protein>
<dbReference type="OrthoDB" id="6060525at2759"/>
<keyword evidence="2" id="KW-1185">Reference proteome</keyword>
<organism evidence="1 2">
    <name type="scientific">Austropuccinia psidii MF-1</name>
    <dbReference type="NCBI Taxonomy" id="1389203"/>
    <lineage>
        <taxon>Eukaryota</taxon>
        <taxon>Fungi</taxon>
        <taxon>Dikarya</taxon>
        <taxon>Basidiomycota</taxon>
        <taxon>Pucciniomycotina</taxon>
        <taxon>Pucciniomycetes</taxon>
        <taxon>Pucciniales</taxon>
        <taxon>Sphaerophragmiaceae</taxon>
        <taxon>Austropuccinia</taxon>
    </lineage>
</organism>
<reference evidence="1" key="1">
    <citation type="submission" date="2021-03" db="EMBL/GenBank/DDBJ databases">
        <title>Draft genome sequence of rust myrtle Austropuccinia psidii MF-1, a brazilian biotype.</title>
        <authorList>
            <person name="Quecine M.C."/>
            <person name="Pachon D.M.R."/>
            <person name="Bonatelli M.L."/>
            <person name="Correr F.H."/>
            <person name="Franceschini L.M."/>
            <person name="Leite T.F."/>
            <person name="Margarido G.R.A."/>
            <person name="Almeida C.A."/>
            <person name="Ferrarezi J.A."/>
            <person name="Labate C.A."/>
        </authorList>
    </citation>
    <scope>NUCLEOTIDE SEQUENCE</scope>
    <source>
        <strain evidence="1">MF-1</strain>
    </source>
</reference>
<sequence>MKYEQLNEAEISFHLTDIEESKLSALLYDYKEAFSSDKDPLVAIFGHEVEIILNIERPYLPLLRRPSYQKIPKSREELELHINKLLGLGVTRKFGHNEEVEIITPVIVAWNIGKSRMVGDFRALNP</sequence>
<dbReference type="Proteomes" id="UP000765509">
    <property type="component" value="Unassembled WGS sequence"/>
</dbReference>
<accession>A0A9Q3D9W4</accession>
<dbReference type="InterPro" id="IPR043502">
    <property type="entry name" value="DNA/RNA_pol_sf"/>
</dbReference>
<proteinExistence type="predicted"/>
<comment type="caution">
    <text evidence="1">The sequence shown here is derived from an EMBL/GenBank/DDBJ whole genome shotgun (WGS) entry which is preliminary data.</text>
</comment>